<evidence type="ECO:0000313" key="3">
    <source>
        <dbReference type="EMBL" id="QPC47276.1"/>
    </source>
</evidence>
<sequence>MLKIDRPYSVFVDTLTTLTVIMPFDYMKDRNPFFTFVHKTDTPLPIIHTEMLEGAKKFILQLNFEWKFGETIWIQDDIQTSVDVQVGAVVRTSDFDEKWHSNEERFGVWVDTETTIFKLWSPTATEVKVRLYSSETVDYSLKREDKGVWNFQINQNLSGIKYTFLCKHNLVWYETVDPFAVCTTPNNEFGIIKDFSDWIAPSKLENAHHTPIIYEVHLRDWTIHPNSGVKQKAIFNGFVESNTVHSHNKSFSTGLNYLKDLGITHVELLPINSFFGVDDENGLEAYNWGYNPLYFNSLKNAYGSIPSDAFHTMEEFKKLVDVMHDNGIGVIVDVVYNHVYDRELSAFEKIVPGYFFRHNIHGTPSDGTGVGNDVATERRMVRQFILQSLRYWYSTYHVDGYRFDLLGIFDLDMTNEIIKWRDEEAPSLLLLGEGWDLPTELPQEKKTTTYHASQVPGMYFFHDRFRDMIKGNTFEELSHGIALGVTDQLELLYKHFLRQDHYLPFHQAVNYVECHDNYTLWDKFSLAAPYLNEEERKLRHLLATCLVIFSNGIPFLHAGQEFFRTKEGVENSYQSPDSINQVDWDLAVHNLSYIQKVKLALKVRNNFSVFWEPESKSLPIGIHHQEKWISWQLTNGNGETLSFFCTVGRNKVNVPIYEGEVLFTLSNASNNVFIDKQVQGPEFIVVKT</sequence>
<dbReference type="AlphaFoldDB" id="A0A7S8CCE6"/>
<dbReference type="InterPro" id="IPR011840">
    <property type="entry name" value="PulA_typeI"/>
</dbReference>
<dbReference type="InterPro" id="IPR040697">
    <property type="entry name" value="PulA_N1"/>
</dbReference>
<dbReference type="PANTHER" id="PTHR43002">
    <property type="entry name" value="GLYCOGEN DEBRANCHING ENZYME"/>
    <property type="match status" value="1"/>
</dbReference>
<dbReference type="EC" id="3.2.1.41" evidence="3"/>
<keyword evidence="4" id="KW-1185">Reference proteome</keyword>
<dbReference type="InterPro" id="IPR006047">
    <property type="entry name" value="GH13_cat_dom"/>
</dbReference>
<dbReference type="InterPro" id="IPR014756">
    <property type="entry name" value="Ig_E-set"/>
</dbReference>
<dbReference type="CDD" id="cd02860">
    <property type="entry name" value="E_set_Pullulanase"/>
    <property type="match status" value="1"/>
</dbReference>
<dbReference type="KEGG" id="mcui:G8O30_09970"/>
<keyword evidence="3" id="KW-0326">Glycosidase</keyword>
<dbReference type="Pfam" id="PF02922">
    <property type="entry name" value="CBM_48"/>
    <property type="match status" value="1"/>
</dbReference>
<dbReference type="GO" id="GO:0005975">
    <property type="term" value="P:carbohydrate metabolic process"/>
    <property type="evidence" value="ECO:0007669"/>
    <property type="project" value="InterPro"/>
</dbReference>
<dbReference type="Pfam" id="PF17999">
    <property type="entry name" value="PulA_N1"/>
    <property type="match status" value="1"/>
</dbReference>
<proteinExistence type="inferred from homology"/>
<dbReference type="RefSeq" id="WP_239671942.1">
    <property type="nucleotide sequence ID" value="NZ_CP049742.1"/>
</dbReference>
<protein>
    <submittedName>
        <fullName evidence="3">Type I pullulanase</fullName>
        <ecNumber evidence="3">3.2.1.41</ecNumber>
    </submittedName>
</protein>
<dbReference type="EMBL" id="CP049742">
    <property type="protein sequence ID" value="QPC47276.1"/>
    <property type="molecule type" value="Genomic_DNA"/>
</dbReference>
<evidence type="ECO:0000313" key="4">
    <source>
        <dbReference type="Proteomes" id="UP000593626"/>
    </source>
</evidence>
<dbReference type="Gene3D" id="2.60.40.10">
    <property type="entry name" value="Immunoglobulins"/>
    <property type="match status" value="1"/>
</dbReference>
<dbReference type="SUPFAM" id="SSF51445">
    <property type="entry name" value="(Trans)glycosidases"/>
    <property type="match status" value="1"/>
</dbReference>
<dbReference type="Pfam" id="PF00128">
    <property type="entry name" value="Alpha-amylase"/>
    <property type="match status" value="1"/>
</dbReference>
<dbReference type="GO" id="GO:0051060">
    <property type="term" value="F:pullulanase activity"/>
    <property type="evidence" value="ECO:0007669"/>
    <property type="project" value="UniProtKB-EC"/>
</dbReference>
<dbReference type="SUPFAM" id="SSF81296">
    <property type="entry name" value="E set domains"/>
    <property type="match status" value="1"/>
</dbReference>
<evidence type="ECO:0000256" key="1">
    <source>
        <dbReference type="ARBA" id="ARBA00008061"/>
    </source>
</evidence>
<dbReference type="InterPro" id="IPR013783">
    <property type="entry name" value="Ig-like_fold"/>
</dbReference>
<dbReference type="CDD" id="cd11341">
    <property type="entry name" value="AmyAc_Pullulanase_LD-like"/>
    <property type="match status" value="1"/>
</dbReference>
<dbReference type="Gene3D" id="2.60.40.2320">
    <property type="match status" value="1"/>
</dbReference>
<feature type="domain" description="Glycosyl hydrolase family 13 catalytic" evidence="2">
    <location>
        <begin position="245"/>
        <end position="602"/>
    </location>
</feature>
<dbReference type="Gene3D" id="3.20.20.80">
    <property type="entry name" value="Glycosidases"/>
    <property type="match status" value="1"/>
</dbReference>
<dbReference type="NCBIfam" id="TIGR02104">
    <property type="entry name" value="pulA_typeI"/>
    <property type="match status" value="1"/>
</dbReference>
<dbReference type="Proteomes" id="UP000593626">
    <property type="component" value="Chromosome"/>
</dbReference>
<name>A0A7S8CCE6_9BACI</name>
<keyword evidence="3" id="KW-0378">Hydrolase</keyword>
<gene>
    <name evidence="3" type="primary">pulA</name>
    <name evidence="3" type="ORF">G8O30_09970</name>
</gene>
<dbReference type="SMART" id="SM00642">
    <property type="entry name" value="Aamy"/>
    <property type="match status" value="1"/>
</dbReference>
<evidence type="ECO:0000259" key="2">
    <source>
        <dbReference type="SMART" id="SM00642"/>
    </source>
</evidence>
<reference evidence="3 4" key="1">
    <citation type="submission" date="2019-07" db="EMBL/GenBank/DDBJ databases">
        <title>Genome sequence of 2 isolates from Red Sea Mangroves.</title>
        <authorList>
            <person name="Sefrji F."/>
            <person name="Michoud G."/>
            <person name="Merlino G."/>
            <person name="Daffonchio D."/>
        </authorList>
    </citation>
    <scope>NUCLEOTIDE SEQUENCE [LARGE SCALE GENOMIC DNA]</scope>
    <source>
        <strain evidence="3 4">R1DC41</strain>
    </source>
</reference>
<dbReference type="InterPro" id="IPR004193">
    <property type="entry name" value="Glyco_hydro_13_N"/>
</dbReference>
<accession>A0A7S8CCE6</accession>
<organism evidence="3 4">
    <name type="scientific">Mangrovibacillus cuniculi</name>
    <dbReference type="NCBI Taxonomy" id="2593652"/>
    <lineage>
        <taxon>Bacteria</taxon>
        <taxon>Bacillati</taxon>
        <taxon>Bacillota</taxon>
        <taxon>Bacilli</taxon>
        <taxon>Bacillales</taxon>
        <taxon>Bacillaceae</taxon>
        <taxon>Mangrovibacillus</taxon>
    </lineage>
</organism>
<dbReference type="InterPro" id="IPR017853">
    <property type="entry name" value="GH"/>
</dbReference>
<comment type="similarity">
    <text evidence="1">Belongs to the glycosyl hydrolase 13 family.</text>
</comment>